<dbReference type="RefSeq" id="WP_120571287.1">
    <property type="nucleotide sequence ID" value="NZ_CP024087.1"/>
</dbReference>
<gene>
    <name evidence="2" type="ORF">CSH63_17990</name>
</gene>
<organism evidence="2 3">
    <name type="scientific">Micromonospora tulbaghiae</name>
    <dbReference type="NCBI Taxonomy" id="479978"/>
    <lineage>
        <taxon>Bacteria</taxon>
        <taxon>Bacillati</taxon>
        <taxon>Actinomycetota</taxon>
        <taxon>Actinomycetes</taxon>
        <taxon>Micromonosporales</taxon>
        <taxon>Micromonosporaceae</taxon>
        <taxon>Micromonospora</taxon>
    </lineage>
</organism>
<feature type="region of interest" description="Disordered" evidence="1">
    <location>
        <begin position="29"/>
        <end position="48"/>
    </location>
</feature>
<dbReference type="EMBL" id="CP024087">
    <property type="protein sequence ID" value="AYF29322.1"/>
    <property type="molecule type" value="Genomic_DNA"/>
</dbReference>
<accession>A0A386WNC0</accession>
<protein>
    <submittedName>
        <fullName evidence="2">Uncharacterized protein</fullName>
    </submittedName>
</protein>
<sequence length="101" mass="11218">MQPTIGRVVHYTLTEADAEQINRRRADFAHRPAGPGNEGFQAHVGNRAEAGDTYPAEIVRVFDGGAVNLQVRLDGTDTYWATSRCEGEPGEQGRWIWPPRV</sequence>
<dbReference type="KEGG" id="mtua:CSH63_17990"/>
<dbReference type="AlphaFoldDB" id="A0A386WNC0"/>
<name>A0A386WNC0_9ACTN</name>
<evidence type="ECO:0000313" key="3">
    <source>
        <dbReference type="Proteomes" id="UP000267804"/>
    </source>
</evidence>
<dbReference type="Proteomes" id="UP000267804">
    <property type="component" value="Chromosome"/>
</dbReference>
<evidence type="ECO:0000256" key="1">
    <source>
        <dbReference type="SAM" id="MobiDB-lite"/>
    </source>
</evidence>
<proteinExistence type="predicted"/>
<evidence type="ECO:0000313" key="2">
    <source>
        <dbReference type="EMBL" id="AYF29322.1"/>
    </source>
</evidence>
<reference evidence="2 3" key="1">
    <citation type="submission" date="2017-10" db="EMBL/GenBank/DDBJ databases">
        <title>Integration of genomic and chemical information greatly accelerates assignment of the full stereostructure of myelolactone, a potent inhibitor of myeloma from a marine-derived Micromonospora.</title>
        <authorList>
            <person name="Kim M.C."/>
            <person name="Machado H."/>
            <person name="Jensen P.R."/>
            <person name="Fenical W."/>
        </authorList>
    </citation>
    <scope>NUCLEOTIDE SEQUENCE [LARGE SCALE GENOMIC DNA]</scope>
    <source>
        <strain evidence="2 3">CNY-010</strain>
    </source>
</reference>